<dbReference type="AlphaFoldDB" id="A0A3M7RB05"/>
<keyword evidence="2" id="KW-1185">Reference proteome</keyword>
<dbReference type="Proteomes" id="UP000276133">
    <property type="component" value="Unassembled WGS sequence"/>
</dbReference>
<accession>A0A3M7RB05</accession>
<proteinExistence type="predicted"/>
<evidence type="ECO:0000313" key="1">
    <source>
        <dbReference type="EMBL" id="RNA20425.1"/>
    </source>
</evidence>
<protein>
    <submittedName>
        <fullName evidence="1">Uncharacterized protein</fullName>
    </submittedName>
</protein>
<organism evidence="1 2">
    <name type="scientific">Brachionus plicatilis</name>
    <name type="common">Marine rotifer</name>
    <name type="synonym">Brachionus muelleri</name>
    <dbReference type="NCBI Taxonomy" id="10195"/>
    <lineage>
        <taxon>Eukaryota</taxon>
        <taxon>Metazoa</taxon>
        <taxon>Spiralia</taxon>
        <taxon>Gnathifera</taxon>
        <taxon>Rotifera</taxon>
        <taxon>Eurotatoria</taxon>
        <taxon>Monogononta</taxon>
        <taxon>Pseudotrocha</taxon>
        <taxon>Ploima</taxon>
        <taxon>Brachionidae</taxon>
        <taxon>Brachionus</taxon>
    </lineage>
</organism>
<reference evidence="1 2" key="1">
    <citation type="journal article" date="2018" name="Sci. Rep.">
        <title>Genomic signatures of local adaptation to the degree of environmental predictability in rotifers.</title>
        <authorList>
            <person name="Franch-Gras L."/>
            <person name="Hahn C."/>
            <person name="Garcia-Roger E.M."/>
            <person name="Carmona M.J."/>
            <person name="Serra M."/>
            <person name="Gomez A."/>
        </authorList>
    </citation>
    <scope>NUCLEOTIDE SEQUENCE [LARGE SCALE GENOMIC DNA]</scope>
    <source>
        <strain evidence="1">HYR1</strain>
    </source>
</reference>
<name>A0A3M7RB05_BRAPC</name>
<comment type="caution">
    <text evidence="1">The sequence shown here is derived from an EMBL/GenBank/DDBJ whole genome shotgun (WGS) entry which is preliminary data.</text>
</comment>
<evidence type="ECO:0000313" key="2">
    <source>
        <dbReference type="Proteomes" id="UP000276133"/>
    </source>
</evidence>
<sequence>MIFFRCNKICCNFLQYFFMLRDRQNDSNNKKFITINNLQIQLNIIVFCNINISYSYYSEYFNLFSEILNYLIN</sequence>
<gene>
    <name evidence="1" type="ORF">BpHYR1_022968</name>
</gene>
<dbReference type="EMBL" id="REGN01003859">
    <property type="protein sequence ID" value="RNA20425.1"/>
    <property type="molecule type" value="Genomic_DNA"/>
</dbReference>